<dbReference type="AlphaFoldDB" id="E1QRG1"/>
<dbReference type="HOGENOM" id="CLU_703252_0_0_2"/>
<dbReference type="KEGG" id="vdi:Vdis_1272"/>
<gene>
    <name evidence="2" type="ordered locus">Vdis_1272</name>
</gene>
<dbReference type="RefSeq" id="WP_013336383.1">
    <property type="nucleotide sequence ID" value="NC_014537.1"/>
</dbReference>
<dbReference type="GeneID" id="9752204"/>
<reference evidence="2 3" key="1">
    <citation type="journal article" date="2010" name="Stand. Genomic Sci.">
        <title>Complete genome sequence of Vulcanisaeta distributa type strain (IC-017).</title>
        <authorList>
            <person name="Mavromatis K."/>
            <person name="Sikorski J."/>
            <person name="Pabst E."/>
            <person name="Teshima H."/>
            <person name="Lapidus A."/>
            <person name="Lucas S."/>
            <person name="Nolan M."/>
            <person name="Glavina Del Rio T."/>
            <person name="Cheng J.F."/>
            <person name="Bruce D."/>
            <person name="Goodwin L."/>
            <person name="Pitluck S."/>
            <person name="Liolios K."/>
            <person name="Ivanova N."/>
            <person name="Mikhailova N."/>
            <person name="Pati A."/>
            <person name="Chen A."/>
            <person name="Palaniappan K."/>
            <person name="Land M."/>
            <person name="Hauser L."/>
            <person name="Chang Y.J."/>
            <person name="Jeffries C.D."/>
            <person name="Rohde M."/>
            <person name="Spring S."/>
            <person name="Goker M."/>
            <person name="Wirth R."/>
            <person name="Woyke T."/>
            <person name="Bristow J."/>
            <person name="Eisen J.A."/>
            <person name="Markowitz V."/>
            <person name="Hugenholtz P."/>
            <person name="Klenk H.P."/>
            <person name="Kyrpides N.C."/>
        </authorList>
    </citation>
    <scope>NUCLEOTIDE SEQUENCE [LARGE SCALE GENOMIC DNA]</scope>
    <source>
        <strain evidence="3">DSM 14429 / JCM 11212 / NBRC 100878 / IC-017</strain>
    </source>
</reference>
<proteinExistence type="predicted"/>
<evidence type="ECO:0000313" key="2">
    <source>
        <dbReference type="EMBL" id="ADN50658.1"/>
    </source>
</evidence>
<dbReference type="SMART" id="SM00933">
    <property type="entry name" value="NurA"/>
    <property type="match status" value="1"/>
</dbReference>
<organism evidence="2 3">
    <name type="scientific">Vulcanisaeta distributa (strain DSM 14429 / JCM 11212 / NBRC 100878 / IC-017)</name>
    <dbReference type="NCBI Taxonomy" id="572478"/>
    <lineage>
        <taxon>Archaea</taxon>
        <taxon>Thermoproteota</taxon>
        <taxon>Thermoprotei</taxon>
        <taxon>Thermoproteales</taxon>
        <taxon>Thermoproteaceae</taxon>
        <taxon>Vulcanisaeta</taxon>
    </lineage>
</organism>
<dbReference type="InterPro" id="IPR018977">
    <property type="entry name" value="NurA_domain"/>
</dbReference>
<keyword evidence="3" id="KW-1185">Reference proteome</keyword>
<evidence type="ECO:0000313" key="3">
    <source>
        <dbReference type="Proteomes" id="UP000006681"/>
    </source>
</evidence>
<protein>
    <submittedName>
        <fullName evidence="2">NurA domain protein</fullName>
    </submittedName>
</protein>
<evidence type="ECO:0000259" key="1">
    <source>
        <dbReference type="SMART" id="SM00933"/>
    </source>
</evidence>
<dbReference type="OrthoDB" id="15389at2157"/>
<feature type="domain" description="NurA" evidence="1">
    <location>
        <begin position="66"/>
        <end position="355"/>
    </location>
</feature>
<dbReference type="Pfam" id="PF09376">
    <property type="entry name" value="NurA"/>
    <property type="match status" value="1"/>
</dbReference>
<dbReference type="STRING" id="572478.Vdis_1272"/>
<name>E1QRG1_VULDI</name>
<sequence length="398" mass="44876">MLPSDYGPGDIEFWIEPPLLLSIQSDVKKMLDEGVDSQILTLVRELRRVIEDRGLIKGIGSSTKAFNAYAIDSSYPTPPLELIGGVMTVLSYGYVGYLNGSYDRYMTGEVVFEDVSEFERVITRRAQVRERELAIKLLRDKARGRKGVDLVILDGEIPVHPLPYNLPVEGGVLARVTNVVGDLLELAMKTKTPIIGVVKRVRSRFLSVLTNECLPMNDKLIASLVLNNGEYMVLGNYGDILPQWLRINYGDCELRKRCRGGKCDDIRDLMSRRLSEGLVNLERVFSGSTHPGLKMLRDIYVVFYKPRNGAPAVKLEVFNPSDGVSVEELVAYLESQTTDTGYPFLLDRVDEYVRLDPRILDYVRSLLIKDSKDLNPALLTMLQLTNPQKAYLVRRLEA</sequence>
<accession>E1QRG1</accession>
<dbReference type="eggNOG" id="arCOG05561">
    <property type="taxonomic scope" value="Archaea"/>
</dbReference>
<reference evidence="3" key="2">
    <citation type="journal article" date="2010" name="Stand. Genomic Sci.">
        <title>Complete genome sequence of Vulcanisaeta distributa type strain (IC-017T).</title>
        <authorList>
            <person name="Mavromatis K."/>
            <person name="Sikorski J."/>
            <person name="Pabst E."/>
            <person name="Teshima H."/>
            <person name="Lapidus A."/>
            <person name="Lucas S."/>
            <person name="Nolan M."/>
            <person name="Glavina Del Rio T."/>
            <person name="Cheng J."/>
            <person name="Bruce D."/>
            <person name="Goodwin L."/>
            <person name="Pitluck S."/>
            <person name="Liolios K."/>
            <person name="Ivanova N."/>
            <person name="Mikhailova N."/>
            <person name="Pati A."/>
            <person name="Chen A."/>
            <person name="Palaniappan K."/>
            <person name="Land M."/>
            <person name="Hauser L."/>
            <person name="Chang Y."/>
            <person name="Jeffries C."/>
            <person name="Rohde M."/>
            <person name="Spring S."/>
            <person name="Goker M."/>
            <person name="Wirth R."/>
            <person name="Woyke T."/>
            <person name="Bristow J."/>
            <person name="Eisen J."/>
            <person name="Markowitz V."/>
            <person name="Hugenholtz P."/>
            <person name="Klenk H."/>
            <person name="Kyrpides N."/>
        </authorList>
    </citation>
    <scope>NUCLEOTIDE SEQUENCE [LARGE SCALE GENOMIC DNA]</scope>
    <source>
        <strain evidence="3">DSM 14429 / JCM 11212 / NBRC 100878 / IC-017</strain>
    </source>
</reference>
<dbReference type="EMBL" id="CP002100">
    <property type="protein sequence ID" value="ADN50658.1"/>
    <property type="molecule type" value="Genomic_DNA"/>
</dbReference>
<dbReference type="Proteomes" id="UP000006681">
    <property type="component" value="Chromosome"/>
</dbReference>